<keyword evidence="2" id="KW-1185">Reference proteome</keyword>
<gene>
    <name evidence="1" type="ORF">CCAP1982_LOCUS8731</name>
</gene>
<evidence type="ECO:0000313" key="1">
    <source>
        <dbReference type="EMBL" id="CAD7000239.1"/>
    </source>
</evidence>
<dbReference type="AlphaFoldDB" id="A0A811UMF3"/>
<dbReference type="OrthoDB" id="2157866at2759"/>
<evidence type="ECO:0000313" key="2">
    <source>
        <dbReference type="Proteomes" id="UP000606786"/>
    </source>
</evidence>
<proteinExistence type="predicted"/>
<dbReference type="EMBL" id="CAJHJT010000012">
    <property type="protein sequence ID" value="CAD7000239.1"/>
    <property type="molecule type" value="Genomic_DNA"/>
</dbReference>
<reference evidence="1" key="1">
    <citation type="submission" date="2020-11" db="EMBL/GenBank/DDBJ databases">
        <authorList>
            <person name="Whitehead M."/>
        </authorList>
    </citation>
    <scope>NUCLEOTIDE SEQUENCE</scope>
    <source>
        <strain evidence="1">EGII</strain>
    </source>
</reference>
<comment type="caution">
    <text evidence="1">The sequence shown here is derived from an EMBL/GenBank/DDBJ whole genome shotgun (WGS) entry which is preliminary data.</text>
</comment>
<organism evidence="1 2">
    <name type="scientific">Ceratitis capitata</name>
    <name type="common">Mediterranean fruit fly</name>
    <name type="synonym">Tephritis capitata</name>
    <dbReference type="NCBI Taxonomy" id="7213"/>
    <lineage>
        <taxon>Eukaryota</taxon>
        <taxon>Metazoa</taxon>
        <taxon>Ecdysozoa</taxon>
        <taxon>Arthropoda</taxon>
        <taxon>Hexapoda</taxon>
        <taxon>Insecta</taxon>
        <taxon>Pterygota</taxon>
        <taxon>Neoptera</taxon>
        <taxon>Endopterygota</taxon>
        <taxon>Diptera</taxon>
        <taxon>Brachycera</taxon>
        <taxon>Muscomorpha</taxon>
        <taxon>Tephritoidea</taxon>
        <taxon>Tephritidae</taxon>
        <taxon>Ceratitis</taxon>
        <taxon>Ceratitis</taxon>
    </lineage>
</organism>
<dbReference type="Proteomes" id="UP000606786">
    <property type="component" value="Unassembled WGS sequence"/>
</dbReference>
<sequence length="74" mass="8987">MAANAGVTIRRDRRIYALRSFSDRRPSTDSERSFHAKFQVILHRLIQRRCTLEMYHRQRNNNFRKLKKLTVNKL</sequence>
<name>A0A811UMF3_CERCA</name>
<accession>A0A811UMF3</accession>
<protein>
    <submittedName>
        <fullName evidence="1">(Mediterranean fruit fly) hypothetical protein</fullName>
    </submittedName>
</protein>